<dbReference type="InterPro" id="IPR035985">
    <property type="entry name" value="Ubiquitin-activating_enz"/>
</dbReference>
<name>L1JW20_GUITC</name>
<protein>
    <recommendedName>
        <fullName evidence="12">THIF-type NAD/FAD binding fold domain-containing protein</fullName>
    </recommendedName>
</protein>
<evidence type="ECO:0000256" key="3">
    <source>
        <dbReference type="ARBA" id="ARBA00022786"/>
    </source>
</evidence>
<evidence type="ECO:0000313" key="9">
    <source>
        <dbReference type="EMBL" id="EKX52273.1"/>
    </source>
</evidence>
<evidence type="ECO:0000313" key="11">
    <source>
        <dbReference type="Proteomes" id="UP000011087"/>
    </source>
</evidence>
<dbReference type="PaxDb" id="55529-EKX52273"/>
<dbReference type="eggNOG" id="KOG2013">
    <property type="taxonomic scope" value="Eukaryota"/>
</dbReference>
<organism evidence="9">
    <name type="scientific">Guillardia theta (strain CCMP2712)</name>
    <name type="common">Cryptophyte</name>
    <dbReference type="NCBI Taxonomy" id="905079"/>
    <lineage>
        <taxon>Eukaryota</taxon>
        <taxon>Cryptophyceae</taxon>
        <taxon>Pyrenomonadales</taxon>
        <taxon>Geminigeraceae</taxon>
        <taxon>Guillardia</taxon>
    </lineage>
</organism>
<feature type="domain" description="Ubiquitin-activating enzyme SCCH" evidence="8">
    <location>
        <begin position="253"/>
        <end position="322"/>
    </location>
</feature>
<feature type="active site" description="Glycyl thioester intermediate" evidence="6">
    <location>
        <position position="166"/>
    </location>
</feature>
<evidence type="ECO:0000259" key="7">
    <source>
        <dbReference type="Pfam" id="PF00899"/>
    </source>
</evidence>
<dbReference type="GeneID" id="17308755"/>
<keyword evidence="4" id="KW-0067">ATP-binding</keyword>
<dbReference type="PANTHER" id="PTHR10953:SF5">
    <property type="entry name" value="SUMO-ACTIVATING ENZYME SUBUNIT 2"/>
    <property type="match status" value="1"/>
</dbReference>
<dbReference type="InterPro" id="IPR023318">
    <property type="entry name" value="Ub_act_enz_dom_a_sf"/>
</dbReference>
<dbReference type="InterPro" id="IPR045886">
    <property type="entry name" value="ThiF/MoeB/HesA"/>
</dbReference>
<dbReference type="GO" id="GO:0016925">
    <property type="term" value="P:protein sumoylation"/>
    <property type="evidence" value="ECO:0007669"/>
    <property type="project" value="TreeGrafter"/>
</dbReference>
<dbReference type="Proteomes" id="UP000011087">
    <property type="component" value="Unassembled WGS sequence"/>
</dbReference>
<feature type="domain" description="THIF-type NAD/FAD binding fold" evidence="7">
    <location>
        <begin position="1"/>
        <end position="354"/>
    </location>
</feature>
<evidence type="ECO:0000256" key="5">
    <source>
        <dbReference type="ARBA" id="ARBA00043952"/>
    </source>
</evidence>
<evidence type="ECO:0000259" key="8">
    <source>
        <dbReference type="Pfam" id="PF10585"/>
    </source>
</evidence>
<dbReference type="Gene3D" id="3.40.50.720">
    <property type="entry name" value="NAD(P)-binding Rossmann-like Domain"/>
    <property type="match status" value="1"/>
</dbReference>
<accession>L1JW20</accession>
<dbReference type="OMA" id="KCIINNI"/>
<evidence type="ECO:0000256" key="4">
    <source>
        <dbReference type="ARBA" id="ARBA00022840"/>
    </source>
</evidence>
<dbReference type="EMBL" id="JH992973">
    <property type="protein sequence ID" value="EKX52273.1"/>
    <property type="molecule type" value="Genomic_DNA"/>
</dbReference>
<dbReference type="GO" id="GO:0005524">
    <property type="term" value="F:ATP binding"/>
    <property type="evidence" value="ECO:0007669"/>
    <property type="project" value="UniProtKB-KW"/>
</dbReference>
<dbReference type="InterPro" id="IPR019572">
    <property type="entry name" value="UBA_E1_SCCH"/>
</dbReference>
<sequence length="428" mass="47422">GAEAMKRLHEAKVLVVGAGGIGCELLKVLVLSGFKKIEVVDLDTIDVSNLNRQFLFRKEHVKKSKANVAAEVVKRFNPDVDIIAHHGNIKEKRFGPSYMDGFDIIFNALDNLEARRHVSRICVHQEKILIDGGTQGYDGQVVTIKKGVSACYDCEPKPAPKGFPVCTIRSTPDKPVHCIVWGKHLFNMLFGPKDDTDEVVQGISAELDSHQVLEKVFVEEINKLIGMAELWESRKPPTPLTLVATQEQANRGSEVAETTVLSLEETIALFKESYVELQARAKEEGVMEWDKDDDVIMNFVLAASNLRAHVFAIDMQTRFRCKEIAGNIIPAIATTNAIISGAMVLEAVKVLEGRLGDCRAIMKNREPSGRKRYILIPSNLDLPNRACTVCSGGTVSLKLNVEKTTFNFFLTRILKQELGLNEPLVDTG</sequence>
<dbReference type="SUPFAM" id="SSF69572">
    <property type="entry name" value="Activating enzymes of the ubiquitin-like proteins"/>
    <property type="match status" value="1"/>
</dbReference>
<dbReference type="OrthoDB" id="10255449at2759"/>
<dbReference type="AlphaFoldDB" id="L1JW20"/>
<keyword evidence="2" id="KW-0547">Nucleotide-binding</keyword>
<dbReference type="RefSeq" id="XP_005839253.1">
    <property type="nucleotide sequence ID" value="XM_005839196.1"/>
</dbReference>
<reference evidence="10" key="3">
    <citation type="submission" date="2016-03" db="UniProtKB">
        <authorList>
            <consortium name="EnsemblProtists"/>
        </authorList>
    </citation>
    <scope>IDENTIFICATION</scope>
</reference>
<dbReference type="STRING" id="905079.L1JW20"/>
<dbReference type="Pfam" id="PF10585">
    <property type="entry name" value="UBA_E1_SCCH"/>
    <property type="match status" value="1"/>
</dbReference>
<dbReference type="PROSITE" id="PS00865">
    <property type="entry name" value="UBIQUITIN_ACTIVAT_2"/>
    <property type="match status" value="1"/>
</dbReference>
<evidence type="ECO:0000313" key="10">
    <source>
        <dbReference type="EnsemblProtists" id="EKX52273"/>
    </source>
</evidence>
<comment type="pathway">
    <text evidence="5">Protein modification.</text>
</comment>
<dbReference type="Pfam" id="PF00899">
    <property type="entry name" value="ThiF"/>
    <property type="match status" value="1"/>
</dbReference>
<feature type="non-terminal residue" evidence="9">
    <location>
        <position position="1"/>
    </location>
</feature>
<reference evidence="11" key="2">
    <citation type="submission" date="2012-11" db="EMBL/GenBank/DDBJ databases">
        <authorList>
            <person name="Kuo A."/>
            <person name="Curtis B.A."/>
            <person name="Tanifuji G."/>
            <person name="Burki F."/>
            <person name="Gruber A."/>
            <person name="Irimia M."/>
            <person name="Maruyama S."/>
            <person name="Arias M.C."/>
            <person name="Ball S.G."/>
            <person name="Gile G.H."/>
            <person name="Hirakawa Y."/>
            <person name="Hopkins J.F."/>
            <person name="Rensing S.A."/>
            <person name="Schmutz J."/>
            <person name="Symeonidi A."/>
            <person name="Elias M."/>
            <person name="Eveleigh R.J."/>
            <person name="Herman E.K."/>
            <person name="Klute M.J."/>
            <person name="Nakayama T."/>
            <person name="Obornik M."/>
            <person name="Reyes-Prieto A."/>
            <person name="Armbrust E.V."/>
            <person name="Aves S.J."/>
            <person name="Beiko R.G."/>
            <person name="Coutinho P."/>
            <person name="Dacks J.B."/>
            <person name="Durnford D.G."/>
            <person name="Fast N.M."/>
            <person name="Green B.R."/>
            <person name="Grisdale C."/>
            <person name="Hempe F."/>
            <person name="Henrissat B."/>
            <person name="Hoppner M.P."/>
            <person name="Ishida K.-I."/>
            <person name="Kim E."/>
            <person name="Koreny L."/>
            <person name="Kroth P.G."/>
            <person name="Liu Y."/>
            <person name="Malik S.-B."/>
            <person name="Maier U.G."/>
            <person name="McRose D."/>
            <person name="Mock T."/>
            <person name="Neilson J.A."/>
            <person name="Onodera N.T."/>
            <person name="Poole A.M."/>
            <person name="Pritham E.J."/>
            <person name="Richards T.A."/>
            <person name="Rocap G."/>
            <person name="Roy S.W."/>
            <person name="Sarai C."/>
            <person name="Schaack S."/>
            <person name="Shirato S."/>
            <person name="Slamovits C.H."/>
            <person name="Spencer D.F."/>
            <person name="Suzuki S."/>
            <person name="Worden A.Z."/>
            <person name="Zauner S."/>
            <person name="Barry K."/>
            <person name="Bell C."/>
            <person name="Bharti A.K."/>
            <person name="Crow J.A."/>
            <person name="Grimwood J."/>
            <person name="Kramer R."/>
            <person name="Lindquist E."/>
            <person name="Lucas S."/>
            <person name="Salamov A."/>
            <person name="McFadden G.I."/>
            <person name="Lane C.E."/>
            <person name="Keeling P.J."/>
            <person name="Gray M.W."/>
            <person name="Grigoriev I.V."/>
            <person name="Archibald J.M."/>
        </authorList>
    </citation>
    <scope>NUCLEOTIDE SEQUENCE</scope>
    <source>
        <strain evidence="11">CCMP2712</strain>
    </source>
</reference>
<keyword evidence="11" id="KW-1185">Reference proteome</keyword>
<dbReference type="GO" id="GO:0031510">
    <property type="term" value="C:SUMO activating enzyme complex"/>
    <property type="evidence" value="ECO:0007669"/>
    <property type="project" value="TreeGrafter"/>
</dbReference>
<dbReference type="GO" id="GO:0005737">
    <property type="term" value="C:cytoplasm"/>
    <property type="evidence" value="ECO:0007669"/>
    <property type="project" value="TreeGrafter"/>
</dbReference>
<dbReference type="EnsemblProtists" id="EKX52273">
    <property type="protein sequence ID" value="EKX52273"/>
    <property type="gene ID" value="GUITHDRAFT_42901"/>
</dbReference>
<feature type="non-terminal residue" evidence="9">
    <location>
        <position position="428"/>
    </location>
</feature>
<dbReference type="HOGENOM" id="CLU_013325_7_1_1"/>
<dbReference type="InterPro" id="IPR033127">
    <property type="entry name" value="UBQ-activ_enz_E1_Cys_AS"/>
</dbReference>
<reference evidence="9 11" key="1">
    <citation type="journal article" date="2012" name="Nature">
        <title>Algal genomes reveal evolutionary mosaicism and the fate of nucleomorphs.</title>
        <authorList>
            <consortium name="DOE Joint Genome Institute"/>
            <person name="Curtis B.A."/>
            <person name="Tanifuji G."/>
            <person name="Burki F."/>
            <person name="Gruber A."/>
            <person name="Irimia M."/>
            <person name="Maruyama S."/>
            <person name="Arias M.C."/>
            <person name="Ball S.G."/>
            <person name="Gile G.H."/>
            <person name="Hirakawa Y."/>
            <person name="Hopkins J.F."/>
            <person name="Kuo A."/>
            <person name="Rensing S.A."/>
            <person name="Schmutz J."/>
            <person name="Symeonidi A."/>
            <person name="Elias M."/>
            <person name="Eveleigh R.J."/>
            <person name="Herman E.K."/>
            <person name="Klute M.J."/>
            <person name="Nakayama T."/>
            <person name="Obornik M."/>
            <person name="Reyes-Prieto A."/>
            <person name="Armbrust E.V."/>
            <person name="Aves S.J."/>
            <person name="Beiko R.G."/>
            <person name="Coutinho P."/>
            <person name="Dacks J.B."/>
            <person name="Durnford D.G."/>
            <person name="Fast N.M."/>
            <person name="Green B.R."/>
            <person name="Grisdale C.J."/>
            <person name="Hempel F."/>
            <person name="Henrissat B."/>
            <person name="Hoppner M.P."/>
            <person name="Ishida K."/>
            <person name="Kim E."/>
            <person name="Koreny L."/>
            <person name="Kroth P.G."/>
            <person name="Liu Y."/>
            <person name="Malik S.B."/>
            <person name="Maier U.G."/>
            <person name="McRose D."/>
            <person name="Mock T."/>
            <person name="Neilson J.A."/>
            <person name="Onodera N.T."/>
            <person name="Poole A.M."/>
            <person name="Pritham E.J."/>
            <person name="Richards T.A."/>
            <person name="Rocap G."/>
            <person name="Roy S.W."/>
            <person name="Sarai C."/>
            <person name="Schaack S."/>
            <person name="Shirato S."/>
            <person name="Slamovits C.H."/>
            <person name="Spencer D.F."/>
            <person name="Suzuki S."/>
            <person name="Worden A.Z."/>
            <person name="Zauner S."/>
            <person name="Barry K."/>
            <person name="Bell C."/>
            <person name="Bharti A.K."/>
            <person name="Crow J.A."/>
            <person name="Grimwood J."/>
            <person name="Kramer R."/>
            <person name="Lindquist E."/>
            <person name="Lucas S."/>
            <person name="Salamov A."/>
            <person name="McFadden G.I."/>
            <person name="Lane C.E."/>
            <person name="Keeling P.J."/>
            <person name="Gray M.W."/>
            <person name="Grigoriev I.V."/>
            <person name="Archibald J.M."/>
        </authorList>
    </citation>
    <scope>NUCLEOTIDE SEQUENCE</scope>
    <source>
        <strain evidence="9 11">CCMP2712</strain>
    </source>
</reference>
<dbReference type="GO" id="GO:0019948">
    <property type="term" value="F:SUMO activating enzyme activity"/>
    <property type="evidence" value="ECO:0007669"/>
    <property type="project" value="TreeGrafter"/>
</dbReference>
<comment type="similarity">
    <text evidence="1">Belongs to the ubiquitin-activating E1 family.</text>
</comment>
<evidence type="ECO:0000256" key="6">
    <source>
        <dbReference type="PROSITE-ProRule" id="PRU10132"/>
    </source>
</evidence>
<dbReference type="KEGG" id="gtt:GUITHDRAFT_42901"/>
<gene>
    <name evidence="9" type="ORF">GUITHDRAFT_42901</name>
</gene>
<dbReference type="PANTHER" id="PTHR10953">
    <property type="entry name" value="UBIQUITIN-ACTIVATING ENZYME E1"/>
    <property type="match status" value="1"/>
</dbReference>
<dbReference type="InterPro" id="IPR000594">
    <property type="entry name" value="ThiF_NAD_FAD-bd"/>
</dbReference>
<dbReference type="Gene3D" id="1.10.10.520">
    <property type="entry name" value="Ubiquitin activating enzymes (Uba3). Chain: B, domain 2"/>
    <property type="match status" value="1"/>
</dbReference>
<evidence type="ECO:0008006" key="12">
    <source>
        <dbReference type="Google" id="ProtNLM"/>
    </source>
</evidence>
<evidence type="ECO:0000256" key="1">
    <source>
        <dbReference type="ARBA" id="ARBA00005673"/>
    </source>
</evidence>
<keyword evidence="3" id="KW-0833">Ubl conjugation pathway</keyword>
<evidence type="ECO:0000256" key="2">
    <source>
        <dbReference type="ARBA" id="ARBA00022741"/>
    </source>
</evidence>
<proteinExistence type="inferred from homology"/>